<protein>
    <submittedName>
        <fullName evidence="2">Uncharacterized protein</fullName>
    </submittedName>
</protein>
<feature type="region of interest" description="Disordered" evidence="1">
    <location>
        <begin position="30"/>
        <end position="55"/>
    </location>
</feature>
<feature type="region of interest" description="Disordered" evidence="1">
    <location>
        <begin position="535"/>
        <end position="569"/>
    </location>
</feature>
<dbReference type="PANTHER" id="PTHR37028:SF4">
    <property type="entry name" value="ALMS MOTIF DOMAIN-CONTAINING PROTEIN"/>
    <property type="match status" value="1"/>
</dbReference>
<feature type="region of interest" description="Disordered" evidence="1">
    <location>
        <begin position="165"/>
        <end position="191"/>
    </location>
</feature>
<proteinExistence type="predicted"/>
<dbReference type="PANTHER" id="PTHR37028">
    <property type="entry name" value="UNNAMED PRODUCT-RELATED"/>
    <property type="match status" value="1"/>
</dbReference>
<dbReference type="EMBL" id="JAHDYR010000030">
    <property type="protein sequence ID" value="KAG9392906.1"/>
    <property type="molecule type" value="Genomic_DNA"/>
</dbReference>
<dbReference type="Proteomes" id="UP000717585">
    <property type="component" value="Unassembled WGS sequence"/>
</dbReference>
<feature type="region of interest" description="Disordered" evidence="1">
    <location>
        <begin position="127"/>
        <end position="151"/>
    </location>
</feature>
<gene>
    <name evidence="2" type="ORF">J8273_5718</name>
</gene>
<feature type="region of interest" description="Disordered" evidence="1">
    <location>
        <begin position="414"/>
        <end position="519"/>
    </location>
</feature>
<evidence type="ECO:0000313" key="3">
    <source>
        <dbReference type="Proteomes" id="UP000717585"/>
    </source>
</evidence>
<reference evidence="2" key="1">
    <citation type="submission" date="2021-05" db="EMBL/GenBank/DDBJ databases">
        <title>A free-living protist that lacks canonical eukaryotic 1 DNA replication and segregation systems.</title>
        <authorList>
            <person name="Salas-Leiva D.E."/>
            <person name="Tromer E.C."/>
            <person name="Curtis B.A."/>
            <person name="Jerlstrom-Hultqvist J."/>
            <person name="Kolisko M."/>
            <person name="Yi Z."/>
            <person name="Salas-Leiva J.S."/>
            <person name="Gallot-Lavallee L."/>
            <person name="Kops G.J.P.L."/>
            <person name="Archibald J.M."/>
            <person name="Simpson A.G.B."/>
            <person name="Roger A.J."/>
        </authorList>
    </citation>
    <scope>NUCLEOTIDE SEQUENCE</scope>
    <source>
        <strain evidence="2">BICM</strain>
    </source>
</reference>
<evidence type="ECO:0000313" key="2">
    <source>
        <dbReference type="EMBL" id="KAG9392906.1"/>
    </source>
</evidence>
<name>A0A8J6E1D1_9EUKA</name>
<comment type="caution">
    <text evidence="2">The sequence shown here is derived from an EMBL/GenBank/DDBJ whole genome shotgun (WGS) entry which is preliminary data.</text>
</comment>
<feature type="compositionally biased region" description="Basic and acidic residues" evidence="1">
    <location>
        <begin position="165"/>
        <end position="179"/>
    </location>
</feature>
<keyword evidence="3" id="KW-1185">Reference proteome</keyword>
<accession>A0A8J6E1D1</accession>
<feature type="compositionally biased region" description="Low complexity" evidence="1">
    <location>
        <begin position="471"/>
        <end position="495"/>
    </location>
</feature>
<organism evidence="2 3">
    <name type="scientific">Carpediemonas membranifera</name>
    <dbReference type="NCBI Taxonomy" id="201153"/>
    <lineage>
        <taxon>Eukaryota</taxon>
        <taxon>Metamonada</taxon>
        <taxon>Carpediemonas-like organisms</taxon>
        <taxon>Carpediemonas</taxon>
    </lineage>
</organism>
<dbReference type="AlphaFoldDB" id="A0A8J6E1D1"/>
<feature type="compositionally biased region" description="Basic and acidic residues" evidence="1">
    <location>
        <begin position="30"/>
        <end position="47"/>
    </location>
</feature>
<evidence type="ECO:0000256" key="1">
    <source>
        <dbReference type="SAM" id="MobiDB-lite"/>
    </source>
</evidence>
<feature type="compositionally biased region" description="Polar residues" evidence="1">
    <location>
        <begin position="133"/>
        <end position="143"/>
    </location>
</feature>
<feature type="compositionally biased region" description="Basic residues" evidence="1">
    <location>
        <begin position="457"/>
        <end position="466"/>
    </location>
</feature>
<sequence length="569" mass="64200">MINSASFVERQQLWYDLVTKKKELAREKLAKEQEEEEMRSLRPKPEISKMAQQMERATTNVVEFQREWAEQQKRKLEAKRTQIEAEEMENVTFSPAINPRSERLARRRSRPTHTNIETTLFEEALAEQRTPKVESTPTARTSQPSPPAARGEAVHERLYRMHETIQQSHEHARQQREVESAGGGTPSTNTGFLRIRTMPIEDDLLLRDMEARSIRDQRARAAEEMARRAHQPAINQNSERMAMEKRALDLELLKMYGPNAEFESIRERYVPEQPSFTPKINRSSRDMEKARFTSTEEHIEWLHMSRELAGPQEHVPTASELEDLAESTFKPKITTPPVELPEGDVVDRLYGWKQIRDARIAAIAAAKAEAEADPGYSFTPTVNRDPPPRPLSEGVAVGGLDRFLQRQAKARELRAEREQALAPRTPVGRGKVTKPREFSFSNKPGKIAALDQPVSRRWTRGRRGKAGRGSAGPSATNTPSVTATSSAVSSEAPTEQGSPQPTVPRLDVASPSSEGPLSPEVITDYSLILSMVAPSTTSATPDYQTRRVDRDAVVSGLRRRKEGDKPWRE</sequence>